<dbReference type="AlphaFoldDB" id="A0A9D5H464"/>
<protein>
    <recommendedName>
        <fullName evidence="5">Protein-lysine N-methyltransferase J5N97_027882</fullName>
        <ecNumber evidence="5">2.1.1.-</ecNumber>
    </recommendedName>
</protein>
<evidence type="ECO:0000256" key="2">
    <source>
        <dbReference type="ARBA" id="ARBA00022603"/>
    </source>
</evidence>
<dbReference type="EC" id="2.1.1.-" evidence="5"/>
<gene>
    <name evidence="7" type="ORF">J5N97_027882</name>
</gene>
<dbReference type="HAMAP" id="MF_03188">
    <property type="entry name" value="Methyltr_EFM4"/>
    <property type="match status" value="1"/>
</dbReference>
<dbReference type="PANTHER" id="PTHR12843">
    <property type="entry name" value="PROTEIN-LYSINE N-METHYLTRANSFERASE METTL10"/>
    <property type="match status" value="1"/>
</dbReference>
<dbReference type="GO" id="GO:0005737">
    <property type="term" value="C:cytoplasm"/>
    <property type="evidence" value="ECO:0007669"/>
    <property type="project" value="UniProtKB-SubCell"/>
</dbReference>
<feature type="domain" description="Methyltransferase" evidence="6">
    <location>
        <begin position="165"/>
        <end position="289"/>
    </location>
</feature>
<evidence type="ECO:0000256" key="3">
    <source>
        <dbReference type="ARBA" id="ARBA00022679"/>
    </source>
</evidence>
<evidence type="ECO:0000259" key="6">
    <source>
        <dbReference type="Pfam" id="PF13847"/>
    </source>
</evidence>
<evidence type="ECO:0000313" key="8">
    <source>
        <dbReference type="Proteomes" id="UP001085076"/>
    </source>
</evidence>
<dbReference type="Pfam" id="PF13847">
    <property type="entry name" value="Methyltransf_31"/>
    <property type="match status" value="1"/>
</dbReference>
<dbReference type="PANTHER" id="PTHR12843:SF5">
    <property type="entry name" value="EEF1A LYSINE METHYLTRANSFERASE 2"/>
    <property type="match status" value="1"/>
</dbReference>
<evidence type="ECO:0000313" key="7">
    <source>
        <dbReference type="EMBL" id="KAJ0962760.1"/>
    </source>
</evidence>
<dbReference type="EMBL" id="JAGGNH010000009">
    <property type="protein sequence ID" value="KAJ0962760.1"/>
    <property type="molecule type" value="Genomic_DNA"/>
</dbReference>
<keyword evidence="3 5" id="KW-0808">Transferase</keyword>
<comment type="caution">
    <text evidence="7">The sequence shown here is derived from an EMBL/GenBank/DDBJ whole genome shotgun (WGS) entry which is preliminary data.</text>
</comment>
<dbReference type="SUPFAM" id="SSF53335">
    <property type="entry name" value="S-adenosyl-L-methionine-dependent methyltransferases"/>
    <property type="match status" value="1"/>
</dbReference>
<comment type="function">
    <text evidence="5">S-adenosyl-L-methionine-dependent protein-lysine N-methyltransferase that methylates elongation factor 1-alpha.</text>
</comment>
<dbReference type="Proteomes" id="UP001085076">
    <property type="component" value="Miscellaneous, Linkage group lg09"/>
</dbReference>
<dbReference type="InterPro" id="IPR026635">
    <property type="entry name" value="Efm4/METTL10"/>
</dbReference>
<dbReference type="InterPro" id="IPR029063">
    <property type="entry name" value="SAM-dependent_MTases_sf"/>
</dbReference>
<organism evidence="7 8">
    <name type="scientific">Dioscorea zingiberensis</name>
    <dbReference type="NCBI Taxonomy" id="325984"/>
    <lineage>
        <taxon>Eukaryota</taxon>
        <taxon>Viridiplantae</taxon>
        <taxon>Streptophyta</taxon>
        <taxon>Embryophyta</taxon>
        <taxon>Tracheophyta</taxon>
        <taxon>Spermatophyta</taxon>
        <taxon>Magnoliopsida</taxon>
        <taxon>Liliopsida</taxon>
        <taxon>Dioscoreales</taxon>
        <taxon>Dioscoreaceae</taxon>
        <taxon>Dioscorea</taxon>
    </lineage>
</organism>
<dbReference type="OrthoDB" id="540004at2759"/>
<comment type="subcellular location">
    <subcellularLocation>
        <location evidence="5">Cytoplasm</location>
    </subcellularLocation>
</comment>
<comment type="similarity">
    <text evidence="5">Belongs to the class I-like SAM-binding methyltransferase superfamily. EFM4 family.</text>
</comment>
<keyword evidence="1 5" id="KW-0963">Cytoplasm</keyword>
<dbReference type="CDD" id="cd02440">
    <property type="entry name" value="AdoMet_MTases"/>
    <property type="match status" value="1"/>
</dbReference>
<dbReference type="InterPro" id="IPR025714">
    <property type="entry name" value="Methyltranfer_dom"/>
</dbReference>
<evidence type="ECO:0000256" key="1">
    <source>
        <dbReference type="ARBA" id="ARBA00022490"/>
    </source>
</evidence>
<reference evidence="7" key="2">
    <citation type="journal article" date="2022" name="Hortic Res">
        <title>The genome of Dioscorea zingiberensis sheds light on the biosynthesis, origin and evolution of the medicinally important diosgenin saponins.</title>
        <authorList>
            <person name="Li Y."/>
            <person name="Tan C."/>
            <person name="Li Z."/>
            <person name="Guo J."/>
            <person name="Li S."/>
            <person name="Chen X."/>
            <person name="Wang C."/>
            <person name="Dai X."/>
            <person name="Yang H."/>
            <person name="Song W."/>
            <person name="Hou L."/>
            <person name="Xu J."/>
            <person name="Tong Z."/>
            <person name="Xu A."/>
            <person name="Yuan X."/>
            <person name="Wang W."/>
            <person name="Yang Q."/>
            <person name="Chen L."/>
            <person name="Sun Z."/>
            <person name="Wang K."/>
            <person name="Pan B."/>
            <person name="Chen J."/>
            <person name="Bao Y."/>
            <person name="Liu F."/>
            <person name="Qi X."/>
            <person name="Gang D.R."/>
            <person name="Wen J."/>
            <person name="Li J."/>
        </authorList>
    </citation>
    <scope>NUCLEOTIDE SEQUENCE</scope>
    <source>
        <strain evidence="7">Dzin_1.0</strain>
    </source>
</reference>
<reference evidence="7" key="1">
    <citation type="submission" date="2021-03" db="EMBL/GenBank/DDBJ databases">
        <authorList>
            <person name="Li Z."/>
            <person name="Yang C."/>
        </authorList>
    </citation>
    <scope>NUCLEOTIDE SEQUENCE</scope>
    <source>
        <strain evidence="7">Dzin_1.0</strain>
        <tissue evidence="7">Leaf</tissue>
    </source>
</reference>
<dbReference type="Gene3D" id="3.40.50.150">
    <property type="entry name" value="Vaccinia Virus protein VP39"/>
    <property type="match status" value="1"/>
</dbReference>
<keyword evidence="8" id="KW-1185">Reference proteome</keyword>
<keyword evidence="4 5" id="KW-0949">S-adenosyl-L-methionine</keyword>
<proteinExistence type="inferred from homology"/>
<dbReference type="GO" id="GO:0032259">
    <property type="term" value="P:methylation"/>
    <property type="evidence" value="ECO:0007669"/>
    <property type="project" value="UniProtKB-KW"/>
</dbReference>
<evidence type="ECO:0000256" key="4">
    <source>
        <dbReference type="ARBA" id="ARBA00022691"/>
    </source>
</evidence>
<dbReference type="GO" id="GO:0016279">
    <property type="term" value="F:protein-lysine N-methyltransferase activity"/>
    <property type="evidence" value="ECO:0007669"/>
    <property type="project" value="UniProtKB-UniRule"/>
</dbReference>
<name>A0A9D5H464_9LILI</name>
<evidence type="ECO:0000256" key="5">
    <source>
        <dbReference type="HAMAP-Rule" id="MF_03188"/>
    </source>
</evidence>
<accession>A0A9D5H464</accession>
<keyword evidence="2 5" id="KW-0489">Methyltransferase</keyword>
<sequence length="338" mass="36770">MAGIRWPPEDSDLFPARTTAVTATDLISDDDRSVAADSWSIKSDYGSTLDDEQRHVDAAEVLSASNFRAASDYSSDKEEPDTNEVEPSSMLGLQSYWDATYAEDLVNFHEHGHAGEIWFGAEVMDVVVAWTKNLCGNISGAKNAAEDSSSKSELSNTVGELSTWSVLDIGTGNGLLLQELAKQGFSDLTGIDYSEAAIDLARNLAVRAGFSGIKFLVADVLDAKMDRKYQLVMDKGTLDAIGLHPDGPVKRMMYWESVTNLVASGGLLVITSCNSTKDELLQEVDNFNKRFGTQDQAQEGASEPADVFRYVDYVRTFPTIIFGGVEGSRVSTVAFVRN</sequence>